<keyword evidence="3" id="KW-1185">Reference proteome</keyword>
<evidence type="ECO:0000256" key="1">
    <source>
        <dbReference type="SAM" id="MobiDB-lite"/>
    </source>
</evidence>
<evidence type="ECO:0000313" key="3">
    <source>
        <dbReference type="Proteomes" id="UP001153069"/>
    </source>
</evidence>
<dbReference type="OrthoDB" id="45021at2759"/>
<protein>
    <submittedName>
        <fullName evidence="2">Uncharacterized protein</fullName>
    </submittedName>
</protein>
<comment type="caution">
    <text evidence="2">The sequence shown here is derived from an EMBL/GenBank/DDBJ whole genome shotgun (WGS) entry which is preliminary data.</text>
</comment>
<gene>
    <name evidence="2" type="ORF">SEMRO_511_G157410.1</name>
</gene>
<name>A0A9N8DZW1_9STRA</name>
<sequence length="416" mass="45138">MRRPVVTLLSPSPSASRRAQEILGSVFGLEQAEDDAFSASTGQEQQDDLNDRFASSLGSAVSMQWDSVVSECPTSGTLLHWLAVDNDNKKEIQGGSFSLLGITTSTTSTTTNTTTNNTCSKTTGNHPISSETRSIINSHLPSQLMPLRLRHLFNRQITSEALLSRHQGLPILELELDSSGSPSASASASTSTTDSNYLKEVAFTMYDDATYEDGSSVLHKLANLHRPVTGVYQFPTHSQALCMRPLPAAKQDLRGPPLVLTFHCQDVQEQIVHVQNSHNDNHNNSFNVQWAKIGFRGHMSGGQLRFLATSKENSHFPLLSGLDIRWCDATNQSSVFHEAQEALLASSLPELQSTNVLKGTGKQQAGAEDQRIGSSDCWVEVRTMVQNPRGFMANANNTGSGSGKPKVATAPPSYPE</sequence>
<dbReference type="AlphaFoldDB" id="A0A9N8DZW1"/>
<accession>A0A9N8DZW1</accession>
<organism evidence="2 3">
    <name type="scientific">Seminavis robusta</name>
    <dbReference type="NCBI Taxonomy" id="568900"/>
    <lineage>
        <taxon>Eukaryota</taxon>
        <taxon>Sar</taxon>
        <taxon>Stramenopiles</taxon>
        <taxon>Ochrophyta</taxon>
        <taxon>Bacillariophyta</taxon>
        <taxon>Bacillariophyceae</taxon>
        <taxon>Bacillariophycidae</taxon>
        <taxon>Naviculales</taxon>
        <taxon>Naviculaceae</taxon>
        <taxon>Seminavis</taxon>
    </lineage>
</organism>
<dbReference type="Proteomes" id="UP001153069">
    <property type="component" value="Unassembled WGS sequence"/>
</dbReference>
<evidence type="ECO:0000313" key="2">
    <source>
        <dbReference type="EMBL" id="CAB9511953.1"/>
    </source>
</evidence>
<feature type="compositionally biased region" description="Low complexity" evidence="1">
    <location>
        <begin position="108"/>
        <end position="123"/>
    </location>
</feature>
<proteinExistence type="predicted"/>
<feature type="region of interest" description="Disordered" evidence="1">
    <location>
        <begin position="108"/>
        <end position="128"/>
    </location>
</feature>
<reference evidence="2" key="1">
    <citation type="submission" date="2020-06" db="EMBL/GenBank/DDBJ databases">
        <authorList>
            <consortium name="Plant Systems Biology data submission"/>
        </authorList>
    </citation>
    <scope>NUCLEOTIDE SEQUENCE</scope>
    <source>
        <strain evidence="2">D6</strain>
    </source>
</reference>
<dbReference type="EMBL" id="CAICTM010000510">
    <property type="protein sequence ID" value="CAB9511953.1"/>
    <property type="molecule type" value="Genomic_DNA"/>
</dbReference>
<feature type="region of interest" description="Disordered" evidence="1">
    <location>
        <begin position="391"/>
        <end position="416"/>
    </location>
</feature>